<accession>A0A8H4HEN5</accession>
<feature type="region of interest" description="Disordered" evidence="1">
    <location>
        <begin position="392"/>
        <end position="416"/>
    </location>
</feature>
<comment type="caution">
    <text evidence="2">The sequence shown here is derived from an EMBL/GenBank/DDBJ whole genome shotgun (WGS) entry which is preliminary data.</text>
</comment>
<gene>
    <name evidence="2" type="ORF">CNMCM6805_000382</name>
</gene>
<sequence>MAEQLLSWLNGRVDFRQAYTLSWSDIIALLADIASNPGVYGVPPENVANLRLVHADIIRLRRPDGPGYLVPPPPQNIDRNAHPNWPSSLARFRLIKSTYDGVEYWALPDILGLFMSSLGRAPTTASKRNFYLPLTAVYGQWCTKLIREGIRTWPRVFQCTWTEGGEFHLGTSRGGFAPDRGIGSWLAVLDRARYGIIRSPILQLTNWSQAWTPTIRARGRERVLISINKGNVLNFRRLTGSVSPVSVDLAGCLEGDGKKIPEPGRGSLRPWSLGAALCGLTHPKDLPPSSGKQTALPNSSLDTAIDMEDILPFDDRLTRLKSRGPTLGRLLHPVRSAVMTDSSIPFGDPDLFTPMCVYTLRCRGSVTFRFVFLLAEAYQRQILYCERRSQRERPNMNPVPTKQCLHSYPGLQSHLS</sequence>
<keyword evidence="3" id="KW-1185">Reference proteome</keyword>
<dbReference type="OrthoDB" id="5350472at2759"/>
<dbReference type="EMBL" id="JAAAPX010000010">
    <property type="protein sequence ID" value="KAF4243659.1"/>
    <property type="molecule type" value="Genomic_DNA"/>
</dbReference>
<evidence type="ECO:0000313" key="3">
    <source>
        <dbReference type="Proteomes" id="UP000653565"/>
    </source>
</evidence>
<organism evidence="2 3">
    <name type="scientific">Aspergillus fumigatiaffinis</name>
    <dbReference type="NCBI Taxonomy" id="340414"/>
    <lineage>
        <taxon>Eukaryota</taxon>
        <taxon>Fungi</taxon>
        <taxon>Dikarya</taxon>
        <taxon>Ascomycota</taxon>
        <taxon>Pezizomycotina</taxon>
        <taxon>Eurotiomycetes</taxon>
        <taxon>Eurotiomycetidae</taxon>
        <taxon>Eurotiales</taxon>
        <taxon>Aspergillaceae</taxon>
        <taxon>Aspergillus</taxon>
        <taxon>Aspergillus subgen. Fumigati</taxon>
    </lineage>
</organism>
<name>A0A8H4HEN5_9EURO</name>
<evidence type="ECO:0000256" key="1">
    <source>
        <dbReference type="SAM" id="MobiDB-lite"/>
    </source>
</evidence>
<protein>
    <submittedName>
        <fullName evidence="2">Uncharacterized protein</fullName>
    </submittedName>
</protein>
<dbReference type="AlphaFoldDB" id="A0A8H4HEN5"/>
<evidence type="ECO:0000313" key="2">
    <source>
        <dbReference type="EMBL" id="KAF4243659.1"/>
    </source>
</evidence>
<proteinExistence type="predicted"/>
<reference evidence="2" key="1">
    <citation type="journal article" date="2020" name="bioRxiv">
        <title>Genomic and phenotypic heterogeneity of clinical isolates of the human pathogens Aspergillus fumigatus, Aspergillus lentulus and Aspergillus fumigatiaffinis.</title>
        <authorList>
            <person name="dos Santos R.A.C."/>
            <person name="Steenwyk J.L."/>
            <person name="Rivero-Menendez O."/>
            <person name="Mead M.E."/>
            <person name="Silva L.P."/>
            <person name="Bastos R.W."/>
            <person name="Alastruey-Izquierdo A."/>
            <person name="Goldman G.H."/>
            <person name="Rokas A."/>
        </authorList>
    </citation>
    <scope>NUCLEOTIDE SEQUENCE</scope>
    <source>
        <strain evidence="2">CNM-CM6805</strain>
    </source>
</reference>
<dbReference type="Proteomes" id="UP000653565">
    <property type="component" value="Unassembled WGS sequence"/>
</dbReference>
<reference evidence="2" key="2">
    <citation type="submission" date="2020-04" db="EMBL/GenBank/DDBJ databases">
        <authorList>
            <person name="Santos R.A.C."/>
            <person name="Steenwyk J.L."/>
            <person name="Rivero-Menendez O."/>
            <person name="Mead M.E."/>
            <person name="Silva L.P."/>
            <person name="Bastos R.W."/>
            <person name="Alastruey-Izquierdo A."/>
            <person name="Goldman G.H."/>
            <person name="Rokas A."/>
        </authorList>
    </citation>
    <scope>NUCLEOTIDE SEQUENCE</scope>
    <source>
        <strain evidence="2">CNM-CM6805</strain>
    </source>
</reference>